<organism evidence="2 3">
    <name type="scientific">Saliphagus infecundisoli</name>
    <dbReference type="NCBI Taxonomy" id="1849069"/>
    <lineage>
        <taxon>Archaea</taxon>
        <taxon>Methanobacteriati</taxon>
        <taxon>Methanobacteriota</taxon>
        <taxon>Stenosarchaea group</taxon>
        <taxon>Halobacteria</taxon>
        <taxon>Halobacteriales</taxon>
        <taxon>Natrialbaceae</taxon>
        <taxon>Saliphagus</taxon>
    </lineage>
</organism>
<keyword evidence="3" id="KW-1185">Reference proteome</keyword>
<accession>A0ABD5QHE0</accession>
<dbReference type="EMBL" id="JBHSJG010000041">
    <property type="protein sequence ID" value="MFC4989168.1"/>
    <property type="molecule type" value="Genomic_DNA"/>
</dbReference>
<dbReference type="AlphaFoldDB" id="A0ABD5QHE0"/>
<evidence type="ECO:0000256" key="1">
    <source>
        <dbReference type="SAM" id="MobiDB-lite"/>
    </source>
</evidence>
<comment type="caution">
    <text evidence="2">The sequence shown here is derived from an EMBL/GenBank/DDBJ whole genome shotgun (WGS) entry which is preliminary data.</text>
</comment>
<name>A0ABD5QHE0_9EURY</name>
<dbReference type="Gene3D" id="3.40.50.10900">
    <property type="entry name" value="PAC-like subunit"/>
    <property type="match status" value="1"/>
</dbReference>
<dbReference type="SUPFAM" id="SSF159659">
    <property type="entry name" value="Cgl1923-like"/>
    <property type="match status" value="1"/>
</dbReference>
<dbReference type="Pfam" id="PF09754">
    <property type="entry name" value="PAC2"/>
    <property type="match status" value="1"/>
</dbReference>
<dbReference type="GO" id="GO:0000502">
    <property type="term" value="C:proteasome complex"/>
    <property type="evidence" value="ECO:0007669"/>
    <property type="project" value="UniProtKB-KW"/>
</dbReference>
<dbReference type="PANTHER" id="PTHR35610">
    <property type="entry name" value="3-ISOPROPYLMALATE DEHYDRATASE-RELATED"/>
    <property type="match status" value="1"/>
</dbReference>
<reference evidence="2 3" key="1">
    <citation type="journal article" date="2019" name="Int. J. Syst. Evol. Microbiol.">
        <title>The Global Catalogue of Microorganisms (GCM) 10K type strain sequencing project: providing services to taxonomists for standard genome sequencing and annotation.</title>
        <authorList>
            <consortium name="The Broad Institute Genomics Platform"/>
            <consortium name="The Broad Institute Genome Sequencing Center for Infectious Disease"/>
            <person name="Wu L."/>
            <person name="Ma J."/>
        </authorList>
    </citation>
    <scope>NUCLEOTIDE SEQUENCE [LARGE SCALE GENOMIC DNA]</scope>
    <source>
        <strain evidence="2 3">CGMCC 1.15824</strain>
    </source>
</reference>
<proteinExistence type="predicted"/>
<dbReference type="PANTHER" id="PTHR35610:SF8">
    <property type="entry name" value="3-ISOPROPYLMALATE DEHYDRATASE"/>
    <property type="match status" value="1"/>
</dbReference>
<dbReference type="Proteomes" id="UP001595925">
    <property type="component" value="Unassembled WGS sequence"/>
</dbReference>
<gene>
    <name evidence="2" type="ORF">ACFPFO_15630</name>
</gene>
<feature type="region of interest" description="Disordered" evidence="1">
    <location>
        <begin position="225"/>
        <end position="246"/>
    </location>
</feature>
<evidence type="ECO:0000313" key="2">
    <source>
        <dbReference type="EMBL" id="MFC4989168.1"/>
    </source>
</evidence>
<evidence type="ECO:0000313" key="3">
    <source>
        <dbReference type="Proteomes" id="UP001595925"/>
    </source>
</evidence>
<protein>
    <submittedName>
        <fullName evidence="2">Proteasome assembly chaperone family protein</fullName>
    </submittedName>
</protein>
<keyword evidence="2" id="KW-0647">Proteasome</keyword>
<dbReference type="RefSeq" id="WP_224829508.1">
    <property type="nucleotide sequence ID" value="NZ_JAIVEF010000022.1"/>
</dbReference>
<dbReference type="InterPro" id="IPR019151">
    <property type="entry name" value="Proteasome_assmbl_chaperone_2"/>
</dbReference>
<sequence>MAEIRVHGEEADLEESTLVEGFPGIGLVGKIATDHLIEAFEMDHYASVHCDGLPRIGVYREGDPTVRPPVRLYRDAERDLLALQSDAPIASQAVGSVADCLSGWLDEAGVTPIYLSGFPAEKDGVPALYGIATGDGRDVLDSAGIDTPREDGAVSGPTGALLNLAAQHDRTSVGLVVETNPQFPDPEAARVLIESGIGPIADIDVDVNALVERAEEIRNQRERLAQRMQEAGDEESSQARPLRMYQ</sequence>
<dbReference type="InterPro" id="IPR038389">
    <property type="entry name" value="PSMG2_sf"/>
</dbReference>